<dbReference type="EMBL" id="MU154523">
    <property type="protein sequence ID" value="KAF9501465.1"/>
    <property type="molecule type" value="Genomic_DNA"/>
</dbReference>
<comment type="caution">
    <text evidence="1">The sequence shown here is derived from an EMBL/GenBank/DDBJ whole genome shotgun (WGS) entry which is preliminary data.</text>
</comment>
<sequence length="111" mass="12291">MALVLFGSSSSLLSIKTPVVSIHEPLVKAVEPFCIAPALLDEVQLIVELQKEQYFKASFFAGELKLRFNIDEIQFVIKQSEAAAIIQCIAIVLAFESLALCWQLGGMLFMK</sequence>
<dbReference type="AlphaFoldDB" id="A0A9P6AAP0"/>
<gene>
    <name evidence="1" type="ORF">BDN71DRAFT_1426582</name>
</gene>
<proteinExistence type="predicted"/>
<organism evidence="1 2">
    <name type="scientific">Pleurotus eryngii</name>
    <name type="common">Boletus of the steppes</name>
    <dbReference type="NCBI Taxonomy" id="5323"/>
    <lineage>
        <taxon>Eukaryota</taxon>
        <taxon>Fungi</taxon>
        <taxon>Dikarya</taxon>
        <taxon>Basidiomycota</taxon>
        <taxon>Agaricomycotina</taxon>
        <taxon>Agaricomycetes</taxon>
        <taxon>Agaricomycetidae</taxon>
        <taxon>Agaricales</taxon>
        <taxon>Pleurotineae</taxon>
        <taxon>Pleurotaceae</taxon>
        <taxon>Pleurotus</taxon>
    </lineage>
</organism>
<protein>
    <submittedName>
        <fullName evidence="1">Uncharacterized protein</fullName>
    </submittedName>
</protein>
<name>A0A9P6AAP0_PLEER</name>
<keyword evidence="2" id="KW-1185">Reference proteome</keyword>
<accession>A0A9P6AAP0</accession>
<dbReference type="Proteomes" id="UP000807025">
    <property type="component" value="Unassembled WGS sequence"/>
</dbReference>
<evidence type="ECO:0000313" key="1">
    <source>
        <dbReference type="EMBL" id="KAF9501465.1"/>
    </source>
</evidence>
<reference evidence="1" key="1">
    <citation type="submission" date="2020-11" db="EMBL/GenBank/DDBJ databases">
        <authorList>
            <consortium name="DOE Joint Genome Institute"/>
            <person name="Ahrendt S."/>
            <person name="Riley R."/>
            <person name="Andreopoulos W."/>
            <person name="Labutti K."/>
            <person name="Pangilinan J."/>
            <person name="Ruiz-Duenas F.J."/>
            <person name="Barrasa J.M."/>
            <person name="Sanchez-Garcia M."/>
            <person name="Camarero S."/>
            <person name="Miyauchi S."/>
            <person name="Serrano A."/>
            <person name="Linde D."/>
            <person name="Babiker R."/>
            <person name="Drula E."/>
            <person name="Ayuso-Fernandez I."/>
            <person name="Pacheco R."/>
            <person name="Padilla G."/>
            <person name="Ferreira P."/>
            <person name="Barriuso J."/>
            <person name="Kellner H."/>
            <person name="Castanera R."/>
            <person name="Alfaro M."/>
            <person name="Ramirez L."/>
            <person name="Pisabarro A.G."/>
            <person name="Kuo A."/>
            <person name="Tritt A."/>
            <person name="Lipzen A."/>
            <person name="He G."/>
            <person name="Yan M."/>
            <person name="Ng V."/>
            <person name="Cullen D."/>
            <person name="Martin F."/>
            <person name="Rosso M.-N."/>
            <person name="Henrissat B."/>
            <person name="Hibbett D."/>
            <person name="Martinez A.T."/>
            <person name="Grigoriev I.V."/>
        </authorList>
    </citation>
    <scope>NUCLEOTIDE SEQUENCE</scope>
    <source>
        <strain evidence="1">ATCC 90797</strain>
    </source>
</reference>
<evidence type="ECO:0000313" key="2">
    <source>
        <dbReference type="Proteomes" id="UP000807025"/>
    </source>
</evidence>